<feature type="repeat" description="TPR" evidence="9">
    <location>
        <begin position="105"/>
        <end position="138"/>
    </location>
</feature>
<gene>
    <name evidence="13" type="ORF">ACFQ1M_00685</name>
</gene>
<feature type="repeat" description="TPR" evidence="9">
    <location>
        <begin position="222"/>
        <end position="255"/>
    </location>
</feature>
<keyword evidence="9" id="KW-0802">TPR repeat</keyword>
<accession>A0ABW3CSE5</accession>
<evidence type="ECO:0000313" key="13">
    <source>
        <dbReference type="EMBL" id="MFD0860705.1"/>
    </source>
</evidence>
<feature type="repeat" description="TPR" evidence="9">
    <location>
        <begin position="182"/>
        <end position="215"/>
    </location>
</feature>
<dbReference type="SMART" id="SM00028">
    <property type="entry name" value="TPR"/>
    <property type="match status" value="4"/>
</dbReference>
<keyword evidence="14" id="KW-1185">Reference proteome</keyword>
<keyword evidence="8" id="KW-0902">Two-component regulatory system</keyword>
<keyword evidence="11" id="KW-1133">Transmembrane helix</keyword>
<name>A0ABW3CSE5_9FLAO</name>
<keyword evidence="5" id="KW-0547">Nucleotide-binding</keyword>
<dbReference type="EC" id="2.7.13.3" evidence="2"/>
<dbReference type="SUPFAM" id="SSF55874">
    <property type="entry name" value="ATPase domain of HSP90 chaperone/DNA topoisomerase II/histidine kinase"/>
    <property type="match status" value="1"/>
</dbReference>
<dbReference type="Gene3D" id="3.30.565.10">
    <property type="entry name" value="Histidine kinase-like ATPase, C-terminal domain"/>
    <property type="match status" value="1"/>
</dbReference>
<evidence type="ECO:0000256" key="9">
    <source>
        <dbReference type="PROSITE-ProRule" id="PRU00339"/>
    </source>
</evidence>
<evidence type="ECO:0000256" key="3">
    <source>
        <dbReference type="ARBA" id="ARBA00022553"/>
    </source>
</evidence>
<keyword evidence="6" id="KW-0418">Kinase</keyword>
<proteinExistence type="predicted"/>
<feature type="repeat" description="TPR" evidence="9">
    <location>
        <begin position="145"/>
        <end position="178"/>
    </location>
</feature>
<evidence type="ECO:0000256" key="1">
    <source>
        <dbReference type="ARBA" id="ARBA00000085"/>
    </source>
</evidence>
<dbReference type="SMART" id="SM00387">
    <property type="entry name" value="HATPase_c"/>
    <property type="match status" value="1"/>
</dbReference>
<dbReference type="PANTHER" id="PTHR24421:SF10">
    <property type="entry name" value="NITRATE_NITRITE SENSOR PROTEIN NARQ"/>
    <property type="match status" value="1"/>
</dbReference>
<organism evidence="13 14">
    <name type="scientific">Sungkyunkwania multivorans</name>
    <dbReference type="NCBI Taxonomy" id="1173618"/>
    <lineage>
        <taxon>Bacteria</taxon>
        <taxon>Pseudomonadati</taxon>
        <taxon>Bacteroidota</taxon>
        <taxon>Flavobacteriia</taxon>
        <taxon>Flavobacteriales</taxon>
        <taxon>Flavobacteriaceae</taxon>
        <taxon>Sungkyunkwania</taxon>
    </lineage>
</organism>
<dbReference type="InterPro" id="IPR019734">
    <property type="entry name" value="TPR_rpt"/>
</dbReference>
<evidence type="ECO:0000313" key="14">
    <source>
        <dbReference type="Proteomes" id="UP001596978"/>
    </source>
</evidence>
<dbReference type="PROSITE" id="PS50293">
    <property type="entry name" value="TPR_REGION"/>
    <property type="match status" value="1"/>
</dbReference>
<dbReference type="SUPFAM" id="SSF48452">
    <property type="entry name" value="TPR-like"/>
    <property type="match status" value="2"/>
</dbReference>
<dbReference type="InterPro" id="IPR011990">
    <property type="entry name" value="TPR-like_helical_dom_sf"/>
</dbReference>
<feature type="transmembrane region" description="Helical" evidence="11">
    <location>
        <begin position="383"/>
        <end position="403"/>
    </location>
</feature>
<dbReference type="EMBL" id="JBHTJH010000001">
    <property type="protein sequence ID" value="MFD0860705.1"/>
    <property type="molecule type" value="Genomic_DNA"/>
</dbReference>
<evidence type="ECO:0000256" key="5">
    <source>
        <dbReference type="ARBA" id="ARBA00022741"/>
    </source>
</evidence>
<reference evidence="14" key="1">
    <citation type="journal article" date="2019" name="Int. J. Syst. Evol. Microbiol.">
        <title>The Global Catalogue of Microorganisms (GCM) 10K type strain sequencing project: providing services to taxonomists for standard genome sequencing and annotation.</title>
        <authorList>
            <consortium name="The Broad Institute Genomics Platform"/>
            <consortium name="The Broad Institute Genome Sequencing Center for Infectious Disease"/>
            <person name="Wu L."/>
            <person name="Ma J."/>
        </authorList>
    </citation>
    <scope>NUCLEOTIDE SEQUENCE [LARGE SCALE GENOMIC DNA]</scope>
    <source>
        <strain evidence="14">CCUG 62952</strain>
    </source>
</reference>
<feature type="domain" description="Histidine kinase" evidence="12">
    <location>
        <begin position="449"/>
        <end position="637"/>
    </location>
</feature>
<evidence type="ECO:0000256" key="2">
    <source>
        <dbReference type="ARBA" id="ARBA00012438"/>
    </source>
</evidence>
<keyword evidence="11" id="KW-0812">Transmembrane</keyword>
<dbReference type="Gene3D" id="1.20.5.1930">
    <property type="match status" value="1"/>
</dbReference>
<evidence type="ECO:0000256" key="6">
    <source>
        <dbReference type="ARBA" id="ARBA00022777"/>
    </source>
</evidence>
<evidence type="ECO:0000256" key="11">
    <source>
        <dbReference type="SAM" id="Phobius"/>
    </source>
</evidence>
<keyword evidence="10" id="KW-0175">Coiled coil</keyword>
<dbReference type="CDD" id="cd16917">
    <property type="entry name" value="HATPase_UhpB-NarQ-NarX-like"/>
    <property type="match status" value="1"/>
</dbReference>
<evidence type="ECO:0000256" key="10">
    <source>
        <dbReference type="SAM" id="Coils"/>
    </source>
</evidence>
<dbReference type="PANTHER" id="PTHR24421">
    <property type="entry name" value="NITRATE/NITRITE SENSOR PROTEIN NARX-RELATED"/>
    <property type="match status" value="1"/>
</dbReference>
<evidence type="ECO:0000259" key="12">
    <source>
        <dbReference type="PROSITE" id="PS50109"/>
    </source>
</evidence>
<sequence>MKYIVNIFIRNELVLLIFFLLGHLSYAQDINDPKLDRALDSLTTNPQYSYLQLSEISNDRTASDKLRATARLHLGSYFNNIGVVDSAIFYAQRSLFHLNEKKHIAKAYRILGSSYRRSGKIDKALDFLYESLKISEEIQYKEMISITKSDLGIHYVNKKEYDKALKFLHESIEAAETDQAVYGNYVNIGVLYFYKGDLDNAQKYFMKAFELTPLEKDPKVASTLALNIGDVFYEKKDLKKAGEYFDKSKEIADDHGFKDKSINASVHKAKVVQGLGNPNEAIFILNNALEDAKELSNLEIQKRIHERLVSIYSDLDDYKAANKALRNFHIVKDSIANLRQEKEVTELEVKYETATKEKEILELKEDQLMISEEIKRQRLLKKVFFIGFLIILIPIIGLLYVYYQKLQVRNKYNEQKEEMHKERISSFLKERELQLANTYALAQNEERDRIARELHDSIGGNLAAIKLQMVDMNHDDNMKQDIIQQLDDTYEQVREIAHDLVPKKISQTAFTSYISDYIKNIENVSAPDITFIPHPVERVNAIDENQKAEIFKILQELLTNALKHAKAKVIEICLNAYDDSIEILFEDDGVGFEPKKTSKGIGLSNIGKRLRMLEAKMDIDTAKNRGTAIRIEIPTAP</sequence>
<dbReference type="InterPro" id="IPR003594">
    <property type="entry name" value="HATPase_dom"/>
</dbReference>
<dbReference type="Pfam" id="PF17874">
    <property type="entry name" value="TPR_MalT"/>
    <property type="match status" value="1"/>
</dbReference>
<dbReference type="InterPro" id="IPR050482">
    <property type="entry name" value="Sensor_HK_TwoCompSys"/>
</dbReference>
<keyword evidence="3" id="KW-0597">Phosphoprotein</keyword>
<dbReference type="InterPro" id="IPR041617">
    <property type="entry name" value="TPR_MalT"/>
</dbReference>
<dbReference type="PROSITE" id="PS50005">
    <property type="entry name" value="TPR"/>
    <property type="match status" value="4"/>
</dbReference>
<keyword evidence="4" id="KW-0808">Transferase</keyword>
<dbReference type="InterPro" id="IPR005467">
    <property type="entry name" value="His_kinase_dom"/>
</dbReference>
<comment type="catalytic activity">
    <reaction evidence="1">
        <text>ATP + protein L-histidine = ADP + protein N-phospho-L-histidine.</text>
        <dbReference type="EC" id="2.7.13.3"/>
    </reaction>
</comment>
<evidence type="ECO:0000256" key="8">
    <source>
        <dbReference type="ARBA" id="ARBA00023012"/>
    </source>
</evidence>
<dbReference type="Pfam" id="PF07730">
    <property type="entry name" value="HisKA_3"/>
    <property type="match status" value="1"/>
</dbReference>
<dbReference type="InterPro" id="IPR036890">
    <property type="entry name" value="HATPase_C_sf"/>
</dbReference>
<dbReference type="InterPro" id="IPR011712">
    <property type="entry name" value="Sig_transdc_His_kin_sub3_dim/P"/>
</dbReference>
<evidence type="ECO:0000256" key="4">
    <source>
        <dbReference type="ARBA" id="ARBA00022679"/>
    </source>
</evidence>
<dbReference type="Gene3D" id="1.25.40.10">
    <property type="entry name" value="Tetratricopeptide repeat domain"/>
    <property type="match status" value="2"/>
</dbReference>
<feature type="coiled-coil region" evidence="10">
    <location>
        <begin position="337"/>
        <end position="364"/>
    </location>
</feature>
<keyword evidence="7" id="KW-0067">ATP-binding</keyword>
<keyword evidence="11" id="KW-0472">Membrane</keyword>
<dbReference type="PROSITE" id="PS50109">
    <property type="entry name" value="HIS_KIN"/>
    <property type="match status" value="1"/>
</dbReference>
<dbReference type="Proteomes" id="UP001596978">
    <property type="component" value="Unassembled WGS sequence"/>
</dbReference>
<evidence type="ECO:0000256" key="7">
    <source>
        <dbReference type="ARBA" id="ARBA00022840"/>
    </source>
</evidence>
<dbReference type="Pfam" id="PF02518">
    <property type="entry name" value="HATPase_c"/>
    <property type="match status" value="1"/>
</dbReference>
<protein>
    <recommendedName>
        <fullName evidence="2">histidine kinase</fullName>
        <ecNumber evidence="2">2.7.13.3</ecNumber>
    </recommendedName>
</protein>
<comment type="caution">
    <text evidence="13">The sequence shown here is derived from an EMBL/GenBank/DDBJ whole genome shotgun (WGS) entry which is preliminary data.</text>
</comment>